<feature type="compositionally biased region" description="Basic and acidic residues" evidence="1">
    <location>
        <begin position="52"/>
        <end position="84"/>
    </location>
</feature>
<feature type="compositionally biased region" description="Basic residues" evidence="1">
    <location>
        <begin position="156"/>
        <end position="170"/>
    </location>
</feature>
<protein>
    <submittedName>
        <fullName evidence="3">Putative aaa family</fullName>
    </submittedName>
</protein>
<gene>
    <name evidence="3" type="ORF">UCDDA912_g08015</name>
</gene>
<dbReference type="OrthoDB" id="10042665at2759"/>
<feature type="region of interest" description="Disordered" evidence="1">
    <location>
        <begin position="1"/>
        <end position="109"/>
    </location>
</feature>
<reference evidence="3 4" key="1">
    <citation type="submission" date="2015-05" db="EMBL/GenBank/DDBJ databases">
        <title>Distinctive expansion of gene families associated with plant cell wall degradation and secondary metabolism in the genomes of grapevine trunk pathogens.</title>
        <authorList>
            <person name="Lawrence D.P."/>
            <person name="Travadon R."/>
            <person name="Rolshausen P.E."/>
            <person name="Baumgartner K."/>
        </authorList>
    </citation>
    <scope>NUCLEOTIDE SEQUENCE [LARGE SCALE GENOMIC DNA]</scope>
    <source>
        <strain evidence="3">DA912</strain>
    </source>
</reference>
<keyword evidence="4" id="KW-1185">Reference proteome</keyword>
<feature type="domain" description="DUF7025" evidence="2">
    <location>
        <begin position="355"/>
        <end position="405"/>
    </location>
</feature>
<dbReference type="EMBL" id="LCUC01000348">
    <property type="protein sequence ID" value="KKY32018.1"/>
    <property type="molecule type" value="Genomic_DNA"/>
</dbReference>
<dbReference type="Pfam" id="PF22942">
    <property type="entry name" value="DUF7025"/>
    <property type="match status" value="1"/>
</dbReference>
<dbReference type="Proteomes" id="UP000034680">
    <property type="component" value="Unassembled WGS sequence"/>
</dbReference>
<feature type="region of interest" description="Disordered" evidence="1">
    <location>
        <begin position="154"/>
        <end position="175"/>
    </location>
</feature>
<proteinExistence type="predicted"/>
<sequence>MSCKEPGAVVDHTPLGAKDPDSNTGGSALKRRSKTDNIDSQSIHSVSISTGTRDDANVDDTFKHDSARRSYNKSDELMSPKQDESGDEDAMSSSSSSSSEDEELSTWLKQQPKKVNVKWSDYEAFKNRFSPEEGHDIIEVLEGHPDQLRTELLHERSKRRHKKHSRSRSKRQAENDSKFIHRIRIQSSALLFVLGRLTGQDDWHEDEPLIFLRPFQTLYYSFPFRSEGVSSIETDDPLQKLSMPSDMDLEDIIYGLLDFKSEGENTLTVMEHIKLYVEFVKNHIVPIWDEARGSSKHKVRFSDLPMNKTGKAGSDTTRNEGLAVHQNYWKLCYAQFQEPAPRPGDKKKERHIGMRMLSHNFVVYSFHVDFDGDEYGPMPCEMIIFNYEGEVDIRSLTVYPLRFDPDAAQKTKELAARAKNFLSYVRERHLSYDGWTLIHGTYARRISEEQKRMRVEHIEGEVMIDFKEGFQMVERYVD</sequence>
<accession>A0A0G2H9U2</accession>
<evidence type="ECO:0000313" key="3">
    <source>
        <dbReference type="EMBL" id="KKY32018.1"/>
    </source>
</evidence>
<reference evidence="3 4" key="2">
    <citation type="submission" date="2015-05" db="EMBL/GenBank/DDBJ databases">
        <authorList>
            <person name="Morales-Cruz A."/>
            <person name="Amrine K.C."/>
            <person name="Cantu D."/>
        </authorList>
    </citation>
    <scope>NUCLEOTIDE SEQUENCE [LARGE SCALE GENOMIC DNA]</scope>
    <source>
        <strain evidence="3">DA912</strain>
    </source>
</reference>
<name>A0A0G2H9U2_9PEZI</name>
<organism evidence="3 4">
    <name type="scientific">Diaporthe ampelina</name>
    <dbReference type="NCBI Taxonomy" id="1214573"/>
    <lineage>
        <taxon>Eukaryota</taxon>
        <taxon>Fungi</taxon>
        <taxon>Dikarya</taxon>
        <taxon>Ascomycota</taxon>
        <taxon>Pezizomycotina</taxon>
        <taxon>Sordariomycetes</taxon>
        <taxon>Sordariomycetidae</taxon>
        <taxon>Diaporthales</taxon>
        <taxon>Diaporthaceae</taxon>
        <taxon>Diaporthe</taxon>
    </lineage>
</organism>
<evidence type="ECO:0000256" key="1">
    <source>
        <dbReference type="SAM" id="MobiDB-lite"/>
    </source>
</evidence>
<dbReference type="PANTHER" id="PTHR46411">
    <property type="entry name" value="FAMILY ATPASE, PUTATIVE-RELATED"/>
    <property type="match status" value="1"/>
</dbReference>
<evidence type="ECO:0000313" key="4">
    <source>
        <dbReference type="Proteomes" id="UP000034680"/>
    </source>
</evidence>
<dbReference type="PANTHER" id="PTHR46411:SF3">
    <property type="entry name" value="AAA+ ATPASE DOMAIN-CONTAINING PROTEIN"/>
    <property type="match status" value="1"/>
</dbReference>
<evidence type="ECO:0000259" key="2">
    <source>
        <dbReference type="Pfam" id="PF22942"/>
    </source>
</evidence>
<dbReference type="STRING" id="1214573.A0A0G2H9U2"/>
<feature type="compositionally biased region" description="Polar residues" evidence="1">
    <location>
        <begin position="38"/>
        <end position="51"/>
    </location>
</feature>
<comment type="caution">
    <text evidence="3">The sequence shown here is derived from an EMBL/GenBank/DDBJ whole genome shotgun (WGS) entry which is preliminary data.</text>
</comment>
<dbReference type="AlphaFoldDB" id="A0A0G2H9U2"/>
<dbReference type="InterPro" id="IPR054289">
    <property type="entry name" value="DUF7025"/>
</dbReference>